<evidence type="ECO:0000256" key="4">
    <source>
        <dbReference type="ARBA" id="ARBA00022741"/>
    </source>
</evidence>
<dbReference type="Gene3D" id="3.30.200.20">
    <property type="entry name" value="Phosphorylase Kinase, domain 1"/>
    <property type="match status" value="1"/>
</dbReference>
<dbReference type="PANTHER" id="PTHR43289">
    <property type="entry name" value="MITOGEN-ACTIVATED PROTEIN KINASE KINASE KINASE 20-RELATED"/>
    <property type="match status" value="1"/>
</dbReference>
<dbReference type="Pfam" id="PF00069">
    <property type="entry name" value="Pkinase"/>
    <property type="match status" value="1"/>
</dbReference>
<dbReference type="Proteomes" id="UP001519535">
    <property type="component" value="Unassembled WGS sequence"/>
</dbReference>
<dbReference type="PROSITE" id="PS00108">
    <property type="entry name" value="PROTEIN_KINASE_ST"/>
    <property type="match status" value="1"/>
</dbReference>
<proteinExistence type="predicted"/>
<reference evidence="9 10" key="1">
    <citation type="submission" date="2021-05" db="EMBL/GenBank/DDBJ databases">
        <title>Mycobacterium acidophilum sp. nov., an extremely acid-tolerant member of the genus Mycobacterium.</title>
        <authorList>
            <person name="Xia J."/>
        </authorList>
    </citation>
    <scope>NUCLEOTIDE SEQUENCE [LARGE SCALE GENOMIC DNA]</scope>
    <source>
        <strain evidence="9 10">M1</strain>
    </source>
</reference>
<keyword evidence="2 9" id="KW-0723">Serine/threonine-protein kinase</keyword>
<keyword evidence="3" id="KW-0808">Transferase</keyword>
<dbReference type="InterPro" id="IPR008271">
    <property type="entry name" value="Ser/Thr_kinase_AS"/>
</dbReference>
<keyword evidence="7" id="KW-1133">Transmembrane helix</keyword>
<organism evidence="9 10">
    <name type="scientific">Mycolicibacter acidiphilus</name>
    <dbReference type="NCBI Taxonomy" id="2835306"/>
    <lineage>
        <taxon>Bacteria</taxon>
        <taxon>Bacillati</taxon>
        <taxon>Actinomycetota</taxon>
        <taxon>Actinomycetes</taxon>
        <taxon>Mycobacteriales</taxon>
        <taxon>Mycobacteriaceae</taxon>
        <taxon>Mycolicibacter</taxon>
    </lineage>
</organism>
<dbReference type="SUPFAM" id="SSF56112">
    <property type="entry name" value="Protein kinase-like (PK-like)"/>
    <property type="match status" value="1"/>
</dbReference>
<dbReference type="EC" id="2.7.11.1" evidence="1"/>
<feature type="transmembrane region" description="Helical" evidence="7">
    <location>
        <begin position="282"/>
        <end position="304"/>
    </location>
</feature>
<dbReference type="RefSeq" id="WP_214092439.1">
    <property type="nucleotide sequence ID" value="NZ_JAHCLR010000012.1"/>
</dbReference>
<evidence type="ECO:0000259" key="8">
    <source>
        <dbReference type="PROSITE" id="PS50011"/>
    </source>
</evidence>
<dbReference type="SMART" id="SM00220">
    <property type="entry name" value="S_TKc"/>
    <property type="match status" value="1"/>
</dbReference>
<dbReference type="GO" id="GO:0004674">
    <property type="term" value="F:protein serine/threonine kinase activity"/>
    <property type="evidence" value="ECO:0007669"/>
    <property type="project" value="UniProtKB-KW"/>
</dbReference>
<dbReference type="CDD" id="cd14014">
    <property type="entry name" value="STKc_PknB_like"/>
    <property type="match status" value="1"/>
</dbReference>
<gene>
    <name evidence="9" type="ORF">KIH27_08155</name>
</gene>
<dbReference type="PANTHER" id="PTHR43289:SF6">
    <property type="entry name" value="SERINE_THREONINE-PROTEIN KINASE NEKL-3"/>
    <property type="match status" value="1"/>
</dbReference>
<keyword evidence="10" id="KW-1185">Reference proteome</keyword>
<keyword evidence="7" id="KW-0472">Membrane</keyword>
<keyword evidence="4" id="KW-0547">Nucleotide-binding</keyword>
<dbReference type="InterPro" id="IPR000719">
    <property type="entry name" value="Prot_kinase_dom"/>
</dbReference>
<keyword evidence="7" id="KW-0812">Transmembrane</keyword>
<evidence type="ECO:0000313" key="9">
    <source>
        <dbReference type="EMBL" id="MBS9533558.1"/>
    </source>
</evidence>
<evidence type="ECO:0000313" key="10">
    <source>
        <dbReference type="Proteomes" id="UP001519535"/>
    </source>
</evidence>
<keyword evidence="6" id="KW-0067">ATP-binding</keyword>
<keyword evidence="5 9" id="KW-0418">Kinase</keyword>
<comment type="caution">
    <text evidence="9">The sequence shown here is derived from an EMBL/GenBank/DDBJ whole genome shotgun (WGS) entry which is preliminary data.</text>
</comment>
<sequence>MPLPTGATFAGYTIVDALGAGGMGEVYLAQHPRLPRRDALKVLAADVSADPEYRARFIREANLAATLFHPNIVGVHDRGEDRGRLWIAMDYVAGSDAARLLGDRFRGGLPVADVVEMVTAVAQALDYAHRHRLLHRDVKPANILLTDESARRILLADFGIARRLDAISGLTATNMTPGTIAYAAPEQLAGAPLDGRADQYALAATAFHLLAGRTRLSAAPPLLAATHPDLAALDPVLARALAEDPAERFDCCADFADALAKATASQRQHHPRATTVRRIPNWRLLAAAAVAALVFIAVGVTIGARPIAHTRTATVVAVVGAPSRLEAAPADMPFAAMRTFVTAYYALLPDQARQAWTHLAADYQEQNGLDSYLDFWSTVTTVTVTSVTPRDETSVQVELEYVEHGQTLTEARWLSMTVQNGTMLIRNSGIDG</sequence>
<dbReference type="EMBL" id="JAHCLR010000012">
    <property type="protein sequence ID" value="MBS9533558.1"/>
    <property type="molecule type" value="Genomic_DNA"/>
</dbReference>
<evidence type="ECO:0000256" key="3">
    <source>
        <dbReference type="ARBA" id="ARBA00022679"/>
    </source>
</evidence>
<evidence type="ECO:0000256" key="7">
    <source>
        <dbReference type="SAM" id="Phobius"/>
    </source>
</evidence>
<accession>A0ABS5RJ01</accession>
<dbReference type="InterPro" id="IPR011009">
    <property type="entry name" value="Kinase-like_dom_sf"/>
</dbReference>
<feature type="domain" description="Protein kinase" evidence="8">
    <location>
        <begin position="12"/>
        <end position="296"/>
    </location>
</feature>
<dbReference type="Gene3D" id="1.10.510.10">
    <property type="entry name" value="Transferase(Phosphotransferase) domain 1"/>
    <property type="match status" value="1"/>
</dbReference>
<evidence type="ECO:0000256" key="5">
    <source>
        <dbReference type="ARBA" id="ARBA00022777"/>
    </source>
</evidence>
<protein>
    <recommendedName>
        <fullName evidence="1">non-specific serine/threonine protein kinase</fullName>
        <ecNumber evidence="1">2.7.11.1</ecNumber>
    </recommendedName>
</protein>
<evidence type="ECO:0000256" key="2">
    <source>
        <dbReference type="ARBA" id="ARBA00022527"/>
    </source>
</evidence>
<evidence type="ECO:0000256" key="6">
    <source>
        <dbReference type="ARBA" id="ARBA00022840"/>
    </source>
</evidence>
<evidence type="ECO:0000256" key="1">
    <source>
        <dbReference type="ARBA" id="ARBA00012513"/>
    </source>
</evidence>
<dbReference type="PROSITE" id="PS50011">
    <property type="entry name" value="PROTEIN_KINASE_DOM"/>
    <property type="match status" value="1"/>
</dbReference>
<name>A0ABS5RJ01_9MYCO</name>